<keyword evidence="2" id="KW-1185">Reference proteome</keyword>
<comment type="caution">
    <text evidence="1">The sequence shown here is derived from an EMBL/GenBank/DDBJ whole genome shotgun (WGS) entry which is preliminary data.</text>
</comment>
<proteinExistence type="predicted"/>
<organism evidence="1 2">
    <name type="scientific">Halorubrum laminariae</name>
    <dbReference type="NCBI Taxonomy" id="1433523"/>
    <lineage>
        <taxon>Archaea</taxon>
        <taxon>Methanobacteriati</taxon>
        <taxon>Methanobacteriota</taxon>
        <taxon>Stenosarchaea group</taxon>
        <taxon>Halobacteria</taxon>
        <taxon>Halobacteriales</taxon>
        <taxon>Haloferacaceae</taxon>
        <taxon>Halorubrum</taxon>
    </lineage>
</organism>
<dbReference type="AlphaFoldDB" id="A0ABD6C1C7"/>
<sequence>MGEQPPVIGIHDPDPTTELCTTETDIFVCYDPEDPDSTLLQGGGLHAPGPSIG</sequence>
<evidence type="ECO:0000313" key="1">
    <source>
        <dbReference type="EMBL" id="MFD1570238.1"/>
    </source>
</evidence>
<dbReference type="RefSeq" id="WP_256396964.1">
    <property type="nucleotide sequence ID" value="NZ_JANHDL010000004.1"/>
</dbReference>
<dbReference type="EMBL" id="JBHUDB010000002">
    <property type="protein sequence ID" value="MFD1570238.1"/>
    <property type="molecule type" value="Genomic_DNA"/>
</dbReference>
<gene>
    <name evidence="1" type="ORF">ACFR9T_06505</name>
</gene>
<evidence type="ECO:0000313" key="2">
    <source>
        <dbReference type="Proteomes" id="UP001597185"/>
    </source>
</evidence>
<dbReference type="Proteomes" id="UP001597185">
    <property type="component" value="Unassembled WGS sequence"/>
</dbReference>
<accession>A0ABD6C1C7</accession>
<name>A0ABD6C1C7_9EURY</name>
<protein>
    <submittedName>
        <fullName evidence="1">Uncharacterized protein</fullName>
    </submittedName>
</protein>
<reference evidence="1 2" key="1">
    <citation type="journal article" date="2019" name="Int. J. Syst. Evol. Microbiol.">
        <title>The Global Catalogue of Microorganisms (GCM) 10K type strain sequencing project: providing services to taxonomists for standard genome sequencing and annotation.</title>
        <authorList>
            <consortium name="The Broad Institute Genomics Platform"/>
            <consortium name="The Broad Institute Genome Sequencing Center for Infectious Disease"/>
            <person name="Wu L."/>
            <person name="Ma J."/>
        </authorList>
    </citation>
    <scope>NUCLEOTIDE SEQUENCE [LARGE SCALE GENOMIC DNA]</scope>
    <source>
        <strain evidence="1 2">CGMCC 1.12689</strain>
    </source>
</reference>